<feature type="region of interest" description="Disordered" evidence="1">
    <location>
        <begin position="38"/>
        <end position="118"/>
    </location>
</feature>
<feature type="region of interest" description="Disordered" evidence="1">
    <location>
        <begin position="1"/>
        <end position="23"/>
    </location>
</feature>
<name>B9G3Q8_ORYSJ</name>
<organism evidence="2">
    <name type="scientific">Oryza sativa subsp. japonica</name>
    <name type="common">Rice</name>
    <dbReference type="NCBI Taxonomy" id="39947"/>
    <lineage>
        <taxon>Eukaryota</taxon>
        <taxon>Viridiplantae</taxon>
        <taxon>Streptophyta</taxon>
        <taxon>Embryophyta</taxon>
        <taxon>Tracheophyta</taxon>
        <taxon>Spermatophyta</taxon>
        <taxon>Magnoliopsida</taxon>
        <taxon>Liliopsida</taxon>
        <taxon>Poales</taxon>
        <taxon>Poaceae</taxon>
        <taxon>BOP clade</taxon>
        <taxon>Oryzoideae</taxon>
        <taxon>Oryzeae</taxon>
        <taxon>Oryzinae</taxon>
        <taxon>Oryza</taxon>
        <taxon>Oryza sativa</taxon>
    </lineage>
</organism>
<dbReference type="AlphaFoldDB" id="B9G3Q8"/>
<dbReference type="Proteomes" id="UP000007752">
    <property type="component" value="Chromosome 9"/>
</dbReference>
<feature type="compositionally biased region" description="Basic and acidic residues" evidence="1">
    <location>
        <begin position="184"/>
        <end position="201"/>
    </location>
</feature>
<dbReference type="EMBL" id="CM000146">
    <property type="protein sequence ID" value="EEE69755.1"/>
    <property type="molecule type" value="Genomic_DNA"/>
</dbReference>
<reference evidence="2" key="2">
    <citation type="submission" date="2008-12" db="EMBL/GenBank/DDBJ databases">
        <title>Improved gene annotation of the rice (Oryza sativa) genomes.</title>
        <authorList>
            <person name="Wang J."/>
            <person name="Li R."/>
            <person name="Fan W."/>
            <person name="Huang Q."/>
            <person name="Zhang J."/>
            <person name="Zhou Y."/>
            <person name="Hu Y."/>
            <person name="Zi S."/>
            <person name="Li J."/>
            <person name="Ni P."/>
            <person name="Zheng H."/>
            <person name="Zhang Y."/>
            <person name="Zhao M."/>
            <person name="Hao Q."/>
            <person name="McDermott J."/>
            <person name="Samudrala R."/>
            <person name="Kristiansen K."/>
            <person name="Wong G.K.-S."/>
        </authorList>
    </citation>
    <scope>NUCLEOTIDE SEQUENCE</scope>
</reference>
<evidence type="ECO:0000256" key="1">
    <source>
        <dbReference type="SAM" id="MobiDB-lite"/>
    </source>
</evidence>
<feature type="compositionally biased region" description="Basic residues" evidence="1">
    <location>
        <begin position="202"/>
        <end position="211"/>
    </location>
</feature>
<feature type="region of interest" description="Disordered" evidence="1">
    <location>
        <begin position="134"/>
        <end position="233"/>
    </location>
</feature>
<evidence type="ECO:0000313" key="2">
    <source>
        <dbReference type="EMBL" id="EEE69755.1"/>
    </source>
</evidence>
<reference evidence="2" key="1">
    <citation type="journal article" date="2005" name="PLoS Biol.">
        <title>The genomes of Oryza sativa: a history of duplications.</title>
        <authorList>
            <person name="Yu J."/>
            <person name="Wang J."/>
            <person name="Lin W."/>
            <person name="Li S."/>
            <person name="Li H."/>
            <person name="Zhou J."/>
            <person name="Ni P."/>
            <person name="Dong W."/>
            <person name="Hu S."/>
            <person name="Zeng C."/>
            <person name="Zhang J."/>
            <person name="Zhang Y."/>
            <person name="Li R."/>
            <person name="Xu Z."/>
            <person name="Li S."/>
            <person name="Li X."/>
            <person name="Zheng H."/>
            <person name="Cong L."/>
            <person name="Lin L."/>
            <person name="Yin J."/>
            <person name="Geng J."/>
            <person name="Li G."/>
            <person name="Shi J."/>
            <person name="Liu J."/>
            <person name="Lv H."/>
            <person name="Li J."/>
            <person name="Wang J."/>
            <person name="Deng Y."/>
            <person name="Ran L."/>
            <person name="Shi X."/>
            <person name="Wang X."/>
            <person name="Wu Q."/>
            <person name="Li C."/>
            <person name="Ren X."/>
            <person name="Wang J."/>
            <person name="Wang X."/>
            <person name="Li D."/>
            <person name="Liu D."/>
            <person name="Zhang X."/>
            <person name="Ji Z."/>
            <person name="Zhao W."/>
            <person name="Sun Y."/>
            <person name="Zhang Z."/>
            <person name="Bao J."/>
            <person name="Han Y."/>
            <person name="Dong L."/>
            <person name="Ji J."/>
            <person name="Chen P."/>
            <person name="Wu S."/>
            <person name="Liu J."/>
            <person name="Xiao Y."/>
            <person name="Bu D."/>
            <person name="Tan J."/>
            <person name="Yang L."/>
            <person name="Ye C."/>
            <person name="Zhang J."/>
            <person name="Xu J."/>
            <person name="Zhou Y."/>
            <person name="Yu Y."/>
            <person name="Zhang B."/>
            <person name="Zhuang S."/>
            <person name="Wei H."/>
            <person name="Liu B."/>
            <person name="Lei M."/>
            <person name="Yu H."/>
            <person name="Li Y."/>
            <person name="Xu H."/>
            <person name="Wei S."/>
            <person name="He X."/>
            <person name="Fang L."/>
            <person name="Zhang Z."/>
            <person name="Zhang Y."/>
            <person name="Huang X."/>
            <person name="Su Z."/>
            <person name="Tong W."/>
            <person name="Li J."/>
            <person name="Tong Z."/>
            <person name="Li S."/>
            <person name="Ye J."/>
            <person name="Wang L."/>
            <person name="Fang L."/>
            <person name="Lei T."/>
            <person name="Chen C."/>
            <person name="Chen H."/>
            <person name="Xu Z."/>
            <person name="Li H."/>
            <person name="Huang H."/>
            <person name="Zhang F."/>
            <person name="Xu H."/>
            <person name="Li N."/>
            <person name="Zhao C."/>
            <person name="Li S."/>
            <person name="Dong L."/>
            <person name="Huang Y."/>
            <person name="Li L."/>
            <person name="Xi Y."/>
            <person name="Qi Q."/>
            <person name="Li W."/>
            <person name="Zhang B."/>
            <person name="Hu W."/>
            <person name="Zhang Y."/>
            <person name="Tian X."/>
            <person name="Jiao Y."/>
            <person name="Liang X."/>
            <person name="Jin J."/>
            <person name="Gao L."/>
            <person name="Zheng W."/>
            <person name="Hao B."/>
            <person name="Liu S."/>
            <person name="Wang W."/>
            <person name="Yuan L."/>
            <person name="Cao M."/>
            <person name="McDermott J."/>
            <person name="Samudrala R."/>
            <person name="Wang J."/>
            <person name="Wong G.K."/>
            <person name="Yang H."/>
        </authorList>
    </citation>
    <scope>NUCLEOTIDE SEQUENCE [LARGE SCALE GENOMIC DNA]</scope>
</reference>
<feature type="compositionally biased region" description="Basic and acidic residues" evidence="1">
    <location>
        <begin position="212"/>
        <end position="233"/>
    </location>
</feature>
<proteinExistence type="predicted"/>
<accession>B9G3Q8</accession>
<feature type="compositionally biased region" description="Basic and acidic residues" evidence="1">
    <location>
        <begin position="43"/>
        <end position="61"/>
    </location>
</feature>
<sequence length="233" mass="25557">MPPMTGHARCRGRRCTPPLLALPPQPATAVEVVVFSSPLSPHRSSEHEAGSGKLEVHELRGHTSSWPRCLRSHRSSREGALIHADRGDRRRGGGRSISVVERRESSRSSATTWSSPPLILSSSVGRELVAAAGREERPVGAHHSGREGACHRHHRPEREERTITGRGPSQAAAPRFTPAMTTRKGVEAEARFNRWRGERARARQRRRKGRGGKAEKSAEFFDGDSEGRGSRGG</sequence>
<protein>
    <submittedName>
        <fullName evidence="2">Uncharacterized protein</fullName>
    </submittedName>
</protein>
<gene>
    <name evidence="2" type="ORF">OsJ_29455</name>
</gene>
<feature type="compositionally biased region" description="Basic and acidic residues" evidence="1">
    <location>
        <begin position="134"/>
        <end position="163"/>
    </location>
</feature>